<proteinExistence type="predicted"/>
<organism evidence="2 3">
    <name type="scientific">Mya arenaria</name>
    <name type="common">Soft-shell clam</name>
    <dbReference type="NCBI Taxonomy" id="6604"/>
    <lineage>
        <taxon>Eukaryota</taxon>
        <taxon>Metazoa</taxon>
        <taxon>Spiralia</taxon>
        <taxon>Lophotrochozoa</taxon>
        <taxon>Mollusca</taxon>
        <taxon>Bivalvia</taxon>
        <taxon>Autobranchia</taxon>
        <taxon>Heteroconchia</taxon>
        <taxon>Euheterodonta</taxon>
        <taxon>Imparidentia</taxon>
        <taxon>Neoheterodontei</taxon>
        <taxon>Myida</taxon>
        <taxon>Myoidea</taxon>
        <taxon>Myidae</taxon>
        <taxon>Mya</taxon>
    </lineage>
</organism>
<evidence type="ECO:0000256" key="1">
    <source>
        <dbReference type="SAM" id="MobiDB-lite"/>
    </source>
</evidence>
<keyword evidence="3" id="KW-1185">Reference proteome</keyword>
<sequence>MEEICLTPNITFTEFLQHLKMSEEDYINAIKSLLKDAKILFKRDPCDTRINGYNKGILKAWEANHDIQFVTDAYACAMYIVSYISKGQRGMSDLLRRACEDAKKGGSDIRSQVREIGNKFTKHTRKLLDHFCSSIPPNDRPFLVKDLEQINRLPDDSEDIHCENVISRYTKRDSRSEMLCLADFAANYDMVFTKAQHKDKSQTELPESDIEPNLEDNPMQDTQDEHKFINLQDKTKLRHRKKPKVIRYVNYSVKQDSENHYRERLMLFSMETGK</sequence>
<accession>A0ABY7FKA0</accession>
<name>A0ABY7FKA0_MYAAR</name>
<gene>
    <name evidence="2" type="ORF">MAR_015583</name>
</gene>
<dbReference type="EMBL" id="CP111023">
    <property type="protein sequence ID" value="WAR21609.1"/>
    <property type="molecule type" value="Genomic_DNA"/>
</dbReference>
<evidence type="ECO:0000313" key="3">
    <source>
        <dbReference type="Proteomes" id="UP001164746"/>
    </source>
</evidence>
<dbReference type="PANTHER" id="PTHR47642">
    <property type="entry name" value="ATP-DEPENDENT DNA HELICASE"/>
    <property type="match status" value="1"/>
</dbReference>
<evidence type="ECO:0000313" key="2">
    <source>
        <dbReference type="EMBL" id="WAR21609.1"/>
    </source>
</evidence>
<feature type="region of interest" description="Disordered" evidence="1">
    <location>
        <begin position="198"/>
        <end position="221"/>
    </location>
</feature>
<dbReference type="PANTHER" id="PTHR47642:SF5">
    <property type="entry name" value="ATP-DEPENDENT DNA HELICASE"/>
    <property type="match status" value="1"/>
</dbReference>
<dbReference type="Proteomes" id="UP001164746">
    <property type="component" value="Chromosome 12"/>
</dbReference>
<protein>
    <submittedName>
        <fullName evidence="2">Uncharacterized protein</fullName>
    </submittedName>
</protein>
<reference evidence="2" key="1">
    <citation type="submission" date="2022-11" db="EMBL/GenBank/DDBJ databases">
        <title>Centuries of genome instability and evolution in soft-shell clam transmissible cancer (bioRxiv).</title>
        <authorList>
            <person name="Hart S.F.M."/>
            <person name="Yonemitsu M.A."/>
            <person name="Giersch R.M."/>
            <person name="Beal B.F."/>
            <person name="Arriagada G."/>
            <person name="Davis B.W."/>
            <person name="Ostrander E.A."/>
            <person name="Goff S.P."/>
            <person name="Metzger M.J."/>
        </authorList>
    </citation>
    <scope>NUCLEOTIDE SEQUENCE</scope>
    <source>
        <strain evidence="2">MELC-2E11</strain>
        <tissue evidence="2">Siphon/mantle</tissue>
    </source>
</reference>
<dbReference type="InterPro" id="IPR051055">
    <property type="entry name" value="PIF1_helicase"/>
</dbReference>